<sequence length="263" mass="28407">MSFSAEWLALREPFDLRARHRGVLRQAATSLAGRRAVTIVDLACGTGATMRALAPHLRMHQSWRLFDNDLSLLAKVPPEANVHVHALDLVCDLEAALDGPVDLVTTSALLDLVSAGWLERLVVEVAARKMPLYAALSYDGRVDFTPEDPRDAAVIAAVNLHQQGDKGFGPALGPSAARTAVECLQRVGYVVERGAADWLLGEADLAMQEAMLTGWALAASETGEISHEDAAEWLVSRRSALAAKRSRITVSHQDFFATPPGVR</sequence>
<dbReference type="Gene3D" id="3.40.50.150">
    <property type="entry name" value="Vaccinia Virus protein VP39"/>
    <property type="match status" value="1"/>
</dbReference>
<dbReference type="RefSeq" id="WP_147153074.1">
    <property type="nucleotide sequence ID" value="NZ_BKAJ01000094.1"/>
</dbReference>
<dbReference type="SUPFAM" id="SSF53335">
    <property type="entry name" value="S-adenosyl-L-methionine-dependent methyltransferases"/>
    <property type="match status" value="1"/>
</dbReference>
<dbReference type="AlphaFoldDB" id="A0A512NGQ2"/>
<proteinExistence type="predicted"/>
<dbReference type="OrthoDB" id="7273451at2"/>
<gene>
    <name evidence="1" type="ORF">RSO01_52960</name>
</gene>
<name>A0A512NGQ2_9HYPH</name>
<organism evidence="1 2">
    <name type="scientific">Reyranella soli</name>
    <dbReference type="NCBI Taxonomy" id="1230389"/>
    <lineage>
        <taxon>Bacteria</taxon>
        <taxon>Pseudomonadati</taxon>
        <taxon>Pseudomonadota</taxon>
        <taxon>Alphaproteobacteria</taxon>
        <taxon>Hyphomicrobiales</taxon>
        <taxon>Reyranellaceae</taxon>
        <taxon>Reyranella</taxon>
    </lineage>
</organism>
<dbReference type="EMBL" id="BKAJ01000094">
    <property type="protein sequence ID" value="GEP58130.1"/>
    <property type="molecule type" value="Genomic_DNA"/>
</dbReference>
<accession>A0A512NGQ2</accession>
<dbReference type="Proteomes" id="UP000321058">
    <property type="component" value="Unassembled WGS sequence"/>
</dbReference>
<dbReference type="InterPro" id="IPR029063">
    <property type="entry name" value="SAM-dependent_MTases_sf"/>
</dbReference>
<comment type="caution">
    <text evidence="1">The sequence shown here is derived from an EMBL/GenBank/DDBJ whole genome shotgun (WGS) entry which is preliminary data.</text>
</comment>
<evidence type="ECO:0000313" key="1">
    <source>
        <dbReference type="EMBL" id="GEP58130.1"/>
    </source>
</evidence>
<evidence type="ECO:0008006" key="3">
    <source>
        <dbReference type="Google" id="ProtNLM"/>
    </source>
</evidence>
<protein>
    <recommendedName>
        <fullName evidence="3">Methyltransferase domain-containing protein</fullName>
    </recommendedName>
</protein>
<keyword evidence="2" id="KW-1185">Reference proteome</keyword>
<evidence type="ECO:0000313" key="2">
    <source>
        <dbReference type="Proteomes" id="UP000321058"/>
    </source>
</evidence>
<reference evidence="1 2" key="1">
    <citation type="submission" date="2019-07" db="EMBL/GenBank/DDBJ databases">
        <title>Whole genome shotgun sequence of Reyranella soli NBRC 108950.</title>
        <authorList>
            <person name="Hosoyama A."/>
            <person name="Uohara A."/>
            <person name="Ohji S."/>
            <person name="Ichikawa N."/>
        </authorList>
    </citation>
    <scope>NUCLEOTIDE SEQUENCE [LARGE SCALE GENOMIC DNA]</scope>
    <source>
        <strain evidence="1 2">NBRC 108950</strain>
    </source>
</reference>